<protein>
    <submittedName>
        <fullName evidence="1">Uncharacterized protein</fullName>
    </submittedName>
</protein>
<accession>A0A7I7MMT1</accession>
<dbReference type="AlphaFoldDB" id="A0A7I7MMT1"/>
<dbReference type="Proteomes" id="UP000467236">
    <property type="component" value="Chromosome"/>
</dbReference>
<dbReference type="EMBL" id="AP022575">
    <property type="protein sequence ID" value="BBX73190.1"/>
    <property type="molecule type" value="Genomic_DNA"/>
</dbReference>
<name>A0A7I7MMT1_9MYCO</name>
<sequence length="96" mass="10166">MTDGKTTVAAEGSLTGEALELKVVGASWRRPQVRPCPSGGLPALLGETTASGIDGFDQSVSRIPTGPDGVYRLDLTETRGRAGYPYTVTCHLEVRF</sequence>
<proteinExistence type="predicted"/>
<evidence type="ECO:0000313" key="2">
    <source>
        <dbReference type="Proteomes" id="UP000467236"/>
    </source>
</evidence>
<evidence type="ECO:0000313" key="1">
    <source>
        <dbReference type="EMBL" id="BBX73190.1"/>
    </source>
</evidence>
<keyword evidence="2" id="KW-1185">Reference proteome</keyword>
<dbReference type="KEGG" id="mshj:MSHI_10960"/>
<gene>
    <name evidence="1" type="ORF">MSHI_10960</name>
</gene>
<dbReference type="RefSeq" id="WP_083046869.1">
    <property type="nucleotide sequence ID" value="NZ_AP022575.1"/>
</dbReference>
<reference evidence="1 2" key="1">
    <citation type="journal article" date="2019" name="Emerg. Microbes Infect.">
        <title>Comprehensive subspecies identification of 175 nontuberculous mycobacteria species based on 7547 genomic profiles.</title>
        <authorList>
            <person name="Matsumoto Y."/>
            <person name="Kinjo T."/>
            <person name="Motooka D."/>
            <person name="Nabeya D."/>
            <person name="Jung N."/>
            <person name="Uechi K."/>
            <person name="Horii T."/>
            <person name="Iida T."/>
            <person name="Fujita J."/>
            <person name="Nakamura S."/>
        </authorList>
    </citation>
    <scope>NUCLEOTIDE SEQUENCE [LARGE SCALE GENOMIC DNA]</scope>
    <source>
        <strain evidence="1 2">JCM 14233</strain>
    </source>
</reference>
<organism evidence="1 2">
    <name type="scientific">Mycobacterium shinjukuense</name>
    <dbReference type="NCBI Taxonomy" id="398694"/>
    <lineage>
        <taxon>Bacteria</taxon>
        <taxon>Bacillati</taxon>
        <taxon>Actinomycetota</taxon>
        <taxon>Actinomycetes</taxon>
        <taxon>Mycobacteriales</taxon>
        <taxon>Mycobacteriaceae</taxon>
        <taxon>Mycobacterium</taxon>
    </lineage>
</organism>